<dbReference type="Gene3D" id="3.30.565.10">
    <property type="entry name" value="Histidine kinase-like ATPase, C-terminal domain"/>
    <property type="match status" value="1"/>
</dbReference>
<keyword evidence="5" id="KW-0418">Kinase</keyword>
<feature type="region of interest" description="Disordered" evidence="6">
    <location>
        <begin position="302"/>
        <end position="353"/>
    </location>
</feature>
<evidence type="ECO:0000256" key="1">
    <source>
        <dbReference type="ARBA" id="ARBA00000085"/>
    </source>
</evidence>
<keyword evidence="7" id="KW-0472">Membrane</keyword>
<dbReference type="InterPro" id="IPR036890">
    <property type="entry name" value="HATPase_C_sf"/>
</dbReference>
<evidence type="ECO:0000313" key="9">
    <source>
        <dbReference type="EMBL" id="PKV76186.1"/>
    </source>
</evidence>
<accession>A0A2N3V3R0</accession>
<sequence length="726" mass="80829">MSKLSIIGVIVLMSISLLGMVGLQLYWISDAIQVKQEQFDRSVHEALARVVEKLETQEAVSAVANGMATLQQPTPAPEPVAEPLSPAAISFTSNTQPTANEQARVSNPPAPPAPRAPLGIAITERQPERPTLSGTPKGHVFLHPGLQNFQAEFKALDSVMQQMLASGIRMPVTPMEHQQYMAVWQAQADSMQARARRLSQNSTFRIHRFPEHTVRYSRQVNGRNLHFSVDTLQYIALHLDSLRRSNFLDRAINAAEIASINVLKDSVYIYKKANAARKSLSEAMAADHAAVMAGSKITIRNVKRPEEPIQKQQNTLSGPANKASTASAALSGKAEESEKRKVAQLTSPSTPDRAKIEAKKEKLNDVVEKMVVEYVAKDIPLEQRLNLEEIKPLLQSELQDKGICLDFGYWVLSNQQDTISAAHLPTSDTRNFATYKASLFPNDIFDKSEYLAVYFPDSRAYAIRSLWMMLAFSALFTLIMVATFGTTIHIIFRQKKLSEMKNDFINNMTHEFKTPIATISLAADAISNPKVYGLPEKVQYYTGIIRQENKRMNAQVENVLQIARLEKNDYEMTLKHTDLHALVRKAIESIHLQVAERQGTITTKLHAAAPELELDEVHFYNVICNLLDNANKYSPDRPAICIQTYDTAGGIVLAVEDKGMGMTRDAQLRVFDKFYRVPTGNLHNVKGFGLGLSYVKAIVKAHHGTIKLQSELGKGSRFEVFLPVGA</sequence>
<dbReference type="Gene3D" id="1.10.287.130">
    <property type="match status" value="1"/>
</dbReference>
<feature type="transmembrane region" description="Helical" evidence="7">
    <location>
        <begin position="7"/>
        <end position="28"/>
    </location>
</feature>
<dbReference type="PROSITE" id="PS50109">
    <property type="entry name" value="HIS_KIN"/>
    <property type="match status" value="1"/>
</dbReference>
<keyword evidence="7" id="KW-0812">Transmembrane</keyword>
<organism evidence="9 10">
    <name type="scientific">Pontibacter ramchanderi</name>
    <dbReference type="NCBI Taxonomy" id="1179743"/>
    <lineage>
        <taxon>Bacteria</taxon>
        <taxon>Pseudomonadati</taxon>
        <taxon>Bacteroidota</taxon>
        <taxon>Cytophagia</taxon>
        <taxon>Cytophagales</taxon>
        <taxon>Hymenobacteraceae</taxon>
        <taxon>Pontibacter</taxon>
    </lineage>
</organism>
<gene>
    <name evidence="9" type="ORF">BD749_1136</name>
</gene>
<dbReference type="InterPro" id="IPR003661">
    <property type="entry name" value="HisK_dim/P_dom"/>
</dbReference>
<dbReference type="AlphaFoldDB" id="A0A2N3V3R0"/>
<dbReference type="Pfam" id="PF02518">
    <property type="entry name" value="HATPase_c"/>
    <property type="match status" value="1"/>
</dbReference>
<evidence type="ECO:0000256" key="2">
    <source>
        <dbReference type="ARBA" id="ARBA00012438"/>
    </source>
</evidence>
<dbReference type="InterPro" id="IPR036097">
    <property type="entry name" value="HisK_dim/P_sf"/>
</dbReference>
<keyword evidence="3" id="KW-0597">Phosphoprotein</keyword>
<evidence type="ECO:0000259" key="8">
    <source>
        <dbReference type="PROSITE" id="PS50109"/>
    </source>
</evidence>
<evidence type="ECO:0000256" key="6">
    <source>
        <dbReference type="SAM" id="MobiDB-lite"/>
    </source>
</evidence>
<dbReference type="SMART" id="SM00388">
    <property type="entry name" value="HisKA"/>
    <property type="match status" value="1"/>
</dbReference>
<dbReference type="PANTHER" id="PTHR43547:SF2">
    <property type="entry name" value="HYBRID SIGNAL TRANSDUCTION HISTIDINE KINASE C"/>
    <property type="match status" value="1"/>
</dbReference>
<dbReference type="EMBL" id="PJMU01000001">
    <property type="protein sequence ID" value="PKV76186.1"/>
    <property type="molecule type" value="Genomic_DNA"/>
</dbReference>
<dbReference type="FunFam" id="3.30.565.10:FF:000006">
    <property type="entry name" value="Sensor histidine kinase WalK"/>
    <property type="match status" value="1"/>
</dbReference>
<dbReference type="SUPFAM" id="SSF47384">
    <property type="entry name" value="Homodimeric domain of signal transducing histidine kinase"/>
    <property type="match status" value="1"/>
</dbReference>
<reference evidence="9 10" key="1">
    <citation type="submission" date="2017-12" db="EMBL/GenBank/DDBJ databases">
        <title>Genomic Encyclopedia of Type Strains, Phase III (KMG-III): the genomes of soil and plant-associated and newly described type strains.</title>
        <authorList>
            <person name="Whitman W."/>
        </authorList>
    </citation>
    <scope>NUCLEOTIDE SEQUENCE [LARGE SCALE GENOMIC DNA]</scope>
    <source>
        <strain evidence="9 10">LP43</strain>
    </source>
</reference>
<evidence type="ECO:0000256" key="3">
    <source>
        <dbReference type="ARBA" id="ARBA00022553"/>
    </source>
</evidence>
<dbReference type="PANTHER" id="PTHR43547">
    <property type="entry name" value="TWO-COMPONENT HISTIDINE KINASE"/>
    <property type="match status" value="1"/>
</dbReference>
<evidence type="ECO:0000313" key="10">
    <source>
        <dbReference type="Proteomes" id="UP000233782"/>
    </source>
</evidence>
<dbReference type="Pfam" id="PF00512">
    <property type="entry name" value="HisKA"/>
    <property type="match status" value="1"/>
</dbReference>
<comment type="caution">
    <text evidence="9">The sequence shown here is derived from an EMBL/GenBank/DDBJ whole genome shotgun (WGS) entry which is preliminary data.</text>
</comment>
<dbReference type="OrthoDB" id="1933776at2"/>
<evidence type="ECO:0000256" key="5">
    <source>
        <dbReference type="ARBA" id="ARBA00022777"/>
    </source>
</evidence>
<dbReference type="SMART" id="SM00387">
    <property type="entry name" value="HATPase_c"/>
    <property type="match status" value="1"/>
</dbReference>
<dbReference type="InterPro" id="IPR003594">
    <property type="entry name" value="HATPase_dom"/>
</dbReference>
<dbReference type="SUPFAM" id="SSF55874">
    <property type="entry name" value="ATPase domain of HSP90 chaperone/DNA topoisomerase II/histidine kinase"/>
    <property type="match status" value="1"/>
</dbReference>
<dbReference type="RefSeq" id="WP_101443341.1">
    <property type="nucleotide sequence ID" value="NZ_PJMU01000001.1"/>
</dbReference>
<evidence type="ECO:0000256" key="4">
    <source>
        <dbReference type="ARBA" id="ARBA00022679"/>
    </source>
</evidence>
<feature type="domain" description="Histidine kinase" evidence="8">
    <location>
        <begin position="507"/>
        <end position="726"/>
    </location>
</feature>
<dbReference type="InterPro" id="IPR005467">
    <property type="entry name" value="His_kinase_dom"/>
</dbReference>
<dbReference type="CDD" id="cd00082">
    <property type="entry name" value="HisKA"/>
    <property type="match status" value="1"/>
</dbReference>
<feature type="transmembrane region" description="Helical" evidence="7">
    <location>
        <begin position="466"/>
        <end position="492"/>
    </location>
</feature>
<dbReference type="GO" id="GO:0000155">
    <property type="term" value="F:phosphorelay sensor kinase activity"/>
    <property type="evidence" value="ECO:0007669"/>
    <property type="project" value="InterPro"/>
</dbReference>
<name>A0A2N3V3R0_9BACT</name>
<feature type="compositionally biased region" description="Polar residues" evidence="6">
    <location>
        <begin position="310"/>
        <end position="328"/>
    </location>
</feature>
<proteinExistence type="predicted"/>
<dbReference type="PRINTS" id="PR00344">
    <property type="entry name" value="BCTRLSENSOR"/>
</dbReference>
<keyword evidence="7" id="KW-1133">Transmembrane helix</keyword>
<protein>
    <recommendedName>
        <fullName evidence="2">histidine kinase</fullName>
        <ecNumber evidence="2">2.7.13.3</ecNumber>
    </recommendedName>
</protein>
<evidence type="ECO:0000256" key="7">
    <source>
        <dbReference type="SAM" id="Phobius"/>
    </source>
</evidence>
<keyword evidence="10" id="KW-1185">Reference proteome</keyword>
<dbReference type="InterPro" id="IPR004358">
    <property type="entry name" value="Sig_transdc_His_kin-like_C"/>
</dbReference>
<comment type="catalytic activity">
    <reaction evidence="1">
        <text>ATP + protein L-histidine = ADP + protein N-phospho-L-histidine.</text>
        <dbReference type="EC" id="2.7.13.3"/>
    </reaction>
</comment>
<dbReference type="EC" id="2.7.13.3" evidence="2"/>
<dbReference type="Proteomes" id="UP000233782">
    <property type="component" value="Unassembled WGS sequence"/>
</dbReference>
<keyword evidence="4" id="KW-0808">Transferase</keyword>